<dbReference type="RefSeq" id="WP_146850575.1">
    <property type="nucleotide sequence ID" value="NZ_BKAG01000013.1"/>
</dbReference>
<evidence type="ECO:0000313" key="3">
    <source>
        <dbReference type="EMBL" id="GEP42999.1"/>
    </source>
</evidence>
<dbReference type="AlphaFoldDB" id="A0A512M8E6"/>
<keyword evidence="1" id="KW-0812">Transmembrane</keyword>
<keyword evidence="1" id="KW-0472">Membrane</keyword>
<reference evidence="3 4" key="1">
    <citation type="submission" date="2019-07" db="EMBL/GenBank/DDBJ databases">
        <title>Whole genome shotgun sequence of Brevifollis gellanilyticus NBRC 108608.</title>
        <authorList>
            <person name="Hosoyama A."/>
            <person name="Uohara A."/>
            <person name="Ohji S."/>
            <person name="Ichikawa N."/>
        </authorList>
    </citation>
    <scope>NUCLEOTIDE SEQUENCE [LARGE SCALE GENOMIC DNA]</scope>
    <source>
        <strain evidence="3 4">NBRC 108608</strain>
    </source>
</reference>
<protein>
    <recommendedName>
        <fullName evidence="5">TPM domain-containing protein</fullName>
    </recommendedName>
</protein>
<accession>A0A512M8E6</accession>
<feature type="transmembrane region" description="Helical" evidence="1">
    <location>
        <begin position="177"/>
        <end position="196"/>
    </location>
</feature>
<evidence type="ECO:0000256" key="1">
    <source>
        <dbReference type="SAM" id="Phobius"/>
    </source>
</evidence>
<feature type="chain" id="PRO_5021757602" description="TPM domain-containing protein" evidence="2">
    <location>
        <begin position="20"/>
        <end position="234"/>
    </location>
</feature>
<keyword evidence="1" id="KW-1133">Transmembrane helix</keyword>
<dbReference type="Proteomes" id="UP000321577">
    <property type="component" value="Unassembled WGS sequence"/>
</dbReference>
<sequence length="234" mass="25811">MGVLHLLVFLGLAAGAVWGQALPPAPADGIYDDTRALSEDSHQQLAREVATFRTSNGIDAWFAATTYIREGQNMRSEARLMRQAWSGDRPAVLLLYDRSKKQEMVTFAPILWSVLPTAELFRVREAVHDKMADDTKPPEQNLRESMLDLMHKINALQIKEKRTNELFTQGYQRMLCWFGIALGAGAVAAGIAGVFARRRDLSAARVCFMPAIQVPPRLGAAHGGGTCVAWSDKS</sequence>
<evidence type="ECO:0000313" key="4">
    <source>
        <dbReference type="Proteomes" id="UP000321577"/>
    </source>
</evidence>
<organism evidence="3 4">
    <name type="scientific">Brevifollis gellanilyticus</name>
    <dbReference type="NCBI Taxonomy" id="748831"/>
    <lineage>
        <taxon>Bacteria</taxon>
        <taxon>Pseudomonadati</taxon>
        <taxon>Verrucomicrobiota</taxon>
        <taxon>Verrucomicrobiia</taxon>
        <taxon>Verrucomicrobiales</taxon>
        <taxon>Verrucomicrobiaceae</taxon>
    </lineage>
</organism>
<name>A0A512M8E6_9BACT</name>
<keyword evidence="4" id="KW-1185">Reference proteome</keyword>
<proteinExistence type="predicted"/>
<gene>
    <name evidence="3" type="ORF">BGE01nite_22900</name>
</gene>
<evidence type="ECO:0000256" key="2">
    <source>
        <dbReference type="SAM" id="SignalP"/>
    </source>
</evidence>
<feature type="signal peptide" evidence="2">
    <location>
        <begin position="1"/>
        <end position="19"/>
    </location>
</feature>
<dbReference type="EMBL" id="BKAG01000013">
    <property type="protein sequence ID" value="GEP42999.1"/>
    <property type="molecule type" value="Genomic_DNA"/>
</dbReference>
<comment type="caution">
    <text evidence="3">The sequence shown here is derived from an EMBL/GenBank/DDBJ whole genome shotgun (WGS) entry which is preliminary data.</text>
</comment>
<keyword evidence="2" id="KW-0732">Signal</keyword>
<evidence type="ECO:0008006" key="5">
    <source>
        <dbReference type="Google" id="ProtNLM"/>
    </source>
</evidence>